<organism evidence="2 3">
    <name type="scientific">Nezara viridula</name>
    <name type="common">Southern green stink bug</name>
    <name type="synonym">Cimex viridulus</name>
    <dbReference type="NCBI Taxonomy" id="85310"/>
    <lineage>
        <taxon>Eukaryota</taxon>
        <taxon>Metazoa</taxon>
        <taxon>Ecdysozoa</taxon>
        <taxon>Arthropoda</taxon>
        <taxon>Hexapoda</taxon>
        <taxon>Insecta</taxon>
        <taxon>Pterygota</taxon>
        <taxon>Neoptera</taxon>
        <taxon>Paraneoptera</taxon>
        <taxon>Hemiptera</taxon>
        <taxon>Heteroptera</taxon>
        <taxon>Panheteroptera</taxon>
        <taxon>Pentatomomorpha</taxon>
        <taxon>Pentatomoidea</taxon>
        <taxon>Pentatomidae</taxon>
        <taxon>Pentatominae</taxon>
        <taxon>Nezara</taxon>
    </lineage>
</organism>
<proteinExistence type="predicted"/>
<evidence type="ECO:0000313" key="2">
    <source>
        <dbReference type="EMBL" id="CAH1405324.1"/>
    </source>
</evidence>
<sequence>MLQYCVIVIFIALVPEAHPFKSNSSIIIYHLVDEFSGFILSELKHMVTWPSGNHFLGPVYSFAIHERYCADFSTLTIVEEPRINATYHKTTGTMVYHCDVVLGLSILHFGFILDLNIVGQPWESSDVRINANDNAWEVSFDVHVNEDGFCKVYFVDSAILYLGNYEIAIEPQNHFIRRWVLWMLTRGIVWTYHDIWNEMLKGTVREEFKSPGVIEVICKAFTSRNP</sequence>
<protein>
    <submittedName>
        <fullName evidence="2">Uncharacterized protein</fullName>
    </submittedName>
</protein>
<evidence type="ECO:0000256" key="1">
    <source>
        <dbReference type="SAM" id="SignalP"/>
    </source>
</evidence>
<reference evidence="2" key="1">
    <citation type="submission" date="2022-01" db="EMBL/GenBank/DDBJ databases">
        <authorList>
            <person name="King R."/>
        </authorList>
    </citation>
    <scope>NUCLEOTIDE SEQUENCE</scope>
</reference>
<dbReference type="OrthoDB" id="10308384at2759"/>
<gene>
    <name evidence="2" type="ORF">NEZAVI_LOCUS13559</name>
</gene>
<evidence type="ECO:0000313" key="3">
    <source>
        <dbReference type="Proteomes" id="UP001152798"/>
    </source>
</evidence>
<dbReference type="AlphaFoldDB" id="A0A9P0MUB0"/>
<feature type="signal peptide" evidence="1">
    <location>
        <begin position="1"/>
        <end position="19"/>
    </location>
</feature>
<dbReference type="EMBL" id="OV725082">
    <property type="protein sequence ID" value="CAH1405324.1"/>
    <property type="molecule type" value="Genomic_DNA"/>
</dbReference>
<name>A0A9P0MUB0_NEZVI</name>
<keyword evidence="1" id="KW-0732">Signal</keyword>
<feature type="chain" id="PRO_5040189272" evidence="1">
    <location>
        <begin position="20"/>
        <end position="226"/>
    </location>
</feature>
<keyword evidence="3" id="KW-1185">Reference proteome</keyword>
<dbReference type="Proteomes" id="UP001152798">
    <property type="component" value="Chromosome 6"/>
</dbReference>
<accession>A0A9P0MUB0</accession>